<gene>
    <name evidence="1" type="ORF">Tco_0893839</name>
</gene>
<dbReference type="Proteomes" id="UP001151760">
    <property type="component" value="Unassembled WGS sequence"/>
</dbReference>
<sequence>MAASDKVKPLTDEIMEHTHNILQKKKAELHKGTSMIPVEDDMDWYTEEIREQAEKIAEGYRKIAYNVAENVMLPRDEGYNELIV</sequence>
<reference evidence="1" key="1">
    <citation type="journal article" date="2022" name="Int. J. Mol. Sci.">
        <title>Draft Genome of Tanacetum Coccineum: Genomic Comparison of Closely Related Tanacetum-Family Plants.</title>
        <authorList>
            <person name="Yamashiro T."/>
            <person name="Shiraishi A."/>
            <person name="Nakayama K."/>
            <person name="Satake H."/>
        </authorList>
    </citation>
    <scope>NUCLEOTIDE SEQUENCE</scope>
</reference>
<proteinExistence type="predicted"/>
<dbReference type="EMBL" id="BQNB010014092">
    <property type="protein sequence ID" value="GJT23902.1"/>
    <property type="molecule type" value="Genomic_DNA"/>
</dbReference>
<evidence type="ECO:0000313" key="1">
    <source>
        <dbReference type="EMBL" id="GJT23902.1"/>
    </source>
</evidence>
<name>A0ABQ5CBI9_9ASTR</name>
<protein>
    <submittedName>
        <fullName evidence="1">Uncharacterized protein</fullName>
    </submittedName>
</protein>
<accession>A0ABQ5CBI9</accession>
<keyword evidence="2" id="KW-1185">Reference proteome</keyword>
<reference evidence="1" key="2">
    <citation type="submission" date="2022-01" db="EMBL/GenBank/DDBJ databases">
        <authorList>
            <person name="Yamashiro T."/>
            <person name="Shiraishi A."/>
            <person name="Satake H."/>
            <person name="Nakayama K."/>
        </authorList>
    </citation>
    <scope>NUCLEOTIDE SEQUENCE</scope>
</reference>
<evidence type="ECO:0000313" key="2">
    <source>
        <dbReference type="Proteomes" id="UP001151760"/>
    </source>
</evidence>
<organism evidence="1 2">
    <name type="scientific">Tanacetum coccineum</name>
    <dbReference type="NCBI Taxonomy" id="301880"/>
    <lineage>
        <taxon>Eukaryota</taxon>
        <taxon>Viridiplantae</taxon>
        <taxon>Streptophyta</taxon>
        <taxon>Embryophyta</taxon>
        <taxon>Tracheophyta</taxon>
        <taxon>Spermatophyta</taxon>
        <taxon>Magnoliopsida</taxon>
        <taxon>eudicotyledons</taxon>
        <taxon>Gunneridae</taxon>
        <taxon>Pentapetalae</taxon>
        <taxon>asterids</taxon>
        <taxon>campanulids</taxon>
        <taxon>Asterales</taxon>
        <taxon>Asteraceae</taxon>
        <taxon>Asteroideae</taxon>
        <taxon>Anthemideae</taxon>
        <taxon>Anthemidinae</taxon>
        <taxon>Tanacetum</taxon>
    </lineage>
</organism>
<comment type="caution">
    <text evidence="1">The sequence shown here is derived from an EMBL/GenBank/DDBJ whole genome shotgun (WGS) entry which is preliminary data.</text>
</comment>